<name>X0X443_9ZZZZ</name>
<feature type="non-terminal residue" evidence="1">
    <location>
        <position position="169"/>
    </location>
</feature>
<accession>X0X443</accession>
<gene>
    <name evidence="1" type="ORF">S01H1_73586</name>
</gene>
<evidence type="ECO:0000313" key="1">
    <source>
        <dbReference type="EMBL" id="GAG30192.1"/>
    </source>
</evidence>
<dbReference type="AlphaFoldDB" id="X0X443"/>
<comment type="caution">
    <text evidence="1">The sequence shown here is derived from an EMBL/GenBank/DDBJ whole genome shotgun (WGS) entry which is preliminary data.</text>
</comment>
<protein>
    <submittedName>
        <fullName evidence="1">Uncharacterized protein</fullName>
    </submittedName>
</protein>
<proteinExistence type="predicted"/>
<dbReference type="EMBL" id="BARS01049178">
    <property type="protein sequence ID" value="GAG30192.1"/>
    <property type="molecule type" value="Genomic_DNA"/>
</dbReference>
<sequence length="169" mass="19898">MTKEFHKEEAQLYLRRLFQKLDQQVWSKPLFPAEHRPDVDHLSQNLFIGAKPEPSLQIHPRIRPKLRRSIIAGMGAFELENAGNKIAWHDSKNRKIIIFPDALQFPETLLQRFIAHEASTDTVCSIQEISPSHYSKDQKDRVIFLLKEAFEKKKRPRVNKTRIEKMGFR</sequence>
<organism evidence="1">
    <name type="scientific">marine sediment metagenome</name>
    <dbReference type="NCBI Taxonomy" id="412755"/>
    <lineage>
        <taxon>unclassified sequences</taxon>
        <taxon>metagenomes</taxon>
        <taxon>ecological metagenomes</taxon>
    </lineage>
</organism>
<reference evidence="1" key="1">
    <citation type="journal article" date="2014" name="Front. Microbiol.">
        <title>High frequency of phylogenetically diverse reductive dehalogenase-homologous genes in deep subseafloor sedimentary metagenomes.</title>
        <authorList>
            <person name="Kawai M."/>
            <person name="Futagami T."/>
            <person name="Toyoda A."/>
            <person name="Takaki Y."/>
            <person name="Nishi S."/>
            <person name="Hori S."/>
            <person name="Arai W."/>
            <person name="Tsubouchi T."/>
            <person name="Morono Y."/>
            <person name="Uchiyama I."/>
            <person name="Ito T."/>
            <person name="Fujiyama A."/>
            <person name="Inagaki F."/>
            <person name="Takami H."/>
        </authorList>
    </citation>
    <scope>NUCLEOTIDE SEQUENCE</scope>
    <source>
        <strain evidence="1">Expedition CK06-06</strain>
    </source>
</reference>